<sequence>MLENEFHISKLIASYMKETLTDQEQKELDAWLSVSLDHQQLLEELSLESHLNQELIYFSGANKNSVWGKVQNELDRDIKMNSSIRKLWPRIAVAVTILITVSVGLILYLNNGMQNSINQVSYSSDIAPGKHGATLTLANGRRIRLNDAGNGEIANEGGMILTKTADGQLVYEIKDANGFPEKINTLNTAKGETYILTLPDKSKVWLNAASRLTYSTTLKVRGVRRVKLEGEAYFEIAKDKIHPFVVESRGQQVEVLGTHFNVNAYNDEPIIATTLLEGSVKVIDGANKQILKPGEQALNNSQKIKVEKVNIESITDWKDGEFSFNYVDFKTAMRKIERWYNVEFIYDPSLPAEMQTGGWISRNNNLSSVLKLIESSGLVHFRIDGRKIYVTNFN</sequence>
<dbReference type="EMBL" id="JAVDTF010000001">
    <property type="protein sequence ID" value="MDR6783390.1"/>
    <property type="molecule type" value="Genomic_DNA"/>
</dbReference>
<evidence type="ECO:0000313" key="1">
    <source>
        <dbReference type="EMBL" id="MDR6783390.1"/>
    </source>
</evidence>
<name>A0ACC6KW56_9SPHI</name>
<organism evidence="1 2">
    <name type="scientific">Pedobacter africanus</name>
    <dbReference type="NCBI Taxonomy" id="151894"/>
    <lineage>
        <taxon>Bacteria</taxon>
        <taxon>Pseudomonadati</taxon>
        <taxon>Bacteroidota</taxon>
        <taxon>Sphingobacteriia</taxon>
        <taxon>Sphingobacteriales</taxon>
        <taxon>Sphingobacteriaceae</taxon>
        <taxon>Pedobacter</taxon>
    </lineage>
</organism>
<gene>
    <name evidence="1" type="ORF">J2X78_001942</name>
</gene>
<keyword evidence="2" id="KW-1185">Reference proteome</keyword>
<evidence type="ECO:0000313" key="2">
    <source>
        <dbReference type="Proteomes" id="UP001246858"/>
    </source>
</evidence>
<proteinExistence type="predicted"/>
<comment type="caution">
    <text evidence="1">The sequence shown here is derived from an EMBL/GenBank/DDBJ whole genome shotgun (WGS) entry which is preliminary data.</text>
</comment>
<dbReference type="Proteomes" id="UP001246858">
    <property type="component" value="Unassembled WGS sequence"/>
</dbReference>
<reference evidence="1" key="1">
    <citation type="submission" date="2023-07" db="EMBL/GenBank/DDBJ databases">
        <title>Sorghum-associated microbial communities from plants grown in Nebraska, USA.</title>
        <authorList>
            <person name="Schachtman D."/>
        </authorList>
    </citation>
    <scope>NUCLEOTIDE SEQUENCE</scope>
    <source>
        <strain evidence="1">2697</strain>
    </source>
</reference>
<accession>A0ACC6KW56</accession>
<protein>
    <submittedName>
        <fullName evidence="1">Ferric-dicitrate binding protein FerR (Iron transport regulator)</fullName>
    </submittedName>
</protein>